<evidence type="ECO:0000259" key="1">
    <source>
        <dbReference type="Pfam" id="PF12937"/>
    </source>
</evidence>
<sequence>MQVDGLLSLPNELLLHIFAHFDDPYPLFPLSSLCRRLHFIALPLYLERTGVYEALSPALSNISIRAEQTGVLAALQTALFLGKAHNLTCTFIHPQSRFSDIARYRRLVSILDGVRVATLVFDPSTFDEYSEGLRWRYGLDVVHALNTVLEKSCTELTFGTPNAVPGSRVSRRHRINGNARSVKQPQSSASLSPGALHKRLLTGLHLHSEIPFCPQLRTWTTAVLHSFPLSTLSIWMPNAETELLGTIFSEIEIPTLCRLTVRQTRLKPASLHSFLGRHPQLTHLHLEKLFVPSPQERLPPTALQSLVSLIAEPIHTAYLLHVLDPLPSSFASIRILGHLTTVDVQAADAALHHVRSRIAQLARITLTLPVPDMHGLPTAAPDTGLCFEEAESALYFVSHLEFTFGDCTTPIPLFKLLDYVAKWSAAFPLLRVVELGQLGNQEKYSEEDVVLGLRKCLEVETLVLNGRAFSRD</sequence>
<gene>
    <name evidence="2" type="ORF">MCHLO_04339</name>
</gene>
<feature type="domain" description="F-box" evidence="1">
    <location>
        <begin position="7"/>
        <end position="42"/>
    </location>
</feature>
<evidence type="ECO:0000313" key="3">
    <source>
        <dbReference type="Proteomes" id="UP000815677"/>
    </source>
</evidence>
<dbReference type="Pfam" id="PF12937">
    <property type="entry name" value="F-box-like"/>
    <property type="match status" value="1"/>
</dbReference>
<organism evidence="2 3">
    <name type="scientific">Mycena chlorophos</name>
    <name type="common">Agaric fungus</name>
    <name type="synonym">Agaricus chlorophos</name>
    <dbReference type="NCBI Taxonomy" id="658473"/>
    <lineage>
        <taxon>Eukaryota</taxon>
        <taxon>Fungi</taxon>
        <taxon>Dikarya</taxon>
        <taxon>Basidiomycota</taxon>
        <taxon>Agaricomycotina</taxon>
        <taxon>Agaricomycetes</taxon>
        <taxon>Agaricomycetidae</taxon>
        <taxon>Agaricales</taxon>
        <taxon>Marasmiineae</taxon>
        <taxon>Mycenaceae</taxon>
        <taxon>Mycena</taxon>
    </lineage>
</organism>
<accession>A0ABQ0L6T9</accession>
<reference evidence="2" key="1">
    <citation type="submission" date="2014-09" db="EMBL/GenBank/DDBJ databases">
        <title>Genome sequence of the luminous mushroom Mycena chlorophos for searching fungal bioluminescence genes.</title>
        <authorList>
            <person name="Tanaka Y."/>
            <person name="Kasuga D."/>
            <person name="Oba Y."/>
            <person name="Hase S."/>
            <person name="Sato K."/>
            <person name="Oba Y."/>
            <person name="Sakakibara Y."/>
        </authorList>
    </citation>
    <scope>NUCLEOTIDE SEQUENCE</scope>
</reference>
<name>A0ABQ0L6T9_MYCCL</name>
<evidence type="ECO:0000313" key="2">
    <source>
        <dbReference type="EMBL" id="GAT46840.1"/>
    </source>
</evidence>
<keyword evidence="3" id="KW-1185">Reference proteome</keyword>
<proteinExistence type="predicted"/>
<dbReference type="SUPFAM" id="SSF81383">
    <property type="entry name" value="F-box domain"/>
    <property type="match status" value="1"/>
</dbReference>
<dbReference type="InterPro" id="IPR036047">
    <property type="entry name" value="F-box-like_dom_sf"/>
</dbReference>
<protein>
    <recommendedName>
        <fullName evidence="1">F-box domain-containing protein</fullName>
    </recommendedName>
</protein>
<dbReference type="InterPro" id="IPR001810">
    <property type="entry name" value="F-box_dom"/>
</dbReference>
<dbReference type="EMBL" id="DF842913">
    <property type="protein sequence ID" value="GAT46840.1"/>
    <property type="molecule type" value="Genomic_DNA"/>
</dbReference>
<dbReference type="Proteomes" id="UP000815677">
    <property type="component" value="Unassembled WGS sequence"/>
</dbReference>